<feature type="compositionally biased region" description="Acidic residues" evidence="1">
    <location>
        <begin position="1"/>
        <end position="21"/>
    </location>
</feature>
<protein>
    <submittedName>
        <fullName evidence="2">Uncharacterized protein</fullName>
    </submittedName>
</protein>
<dbReference type="Proteomes" id="UP000008177">
    <property type="component" value="Unplaced contigs"/>
</dbReference>
<feature type="region of interest" description="Disordered" evidence="1">
    <location>
        <begin position="1"/>
        <end position="31"/>
    </location>
</feature>
<evidence type="ECO:0000313" key="2">
    <source>
        <dbReference type="EMBL" id="CCD57038.1"/>
    </source>
</evidence>
<sequence>MEEIPWDEDGDGDGDEDEDEQPAGSPLSSVLCPPSLTRSQVQRYKLSQFSRALPEVRSSLGLDNIPRPNIERSPTIFSKLFQVASSLLQKWEESVEWLERFGLLVVLWLRALHLTSGGVAEIRGLGEQTGCRNVSFWFNEVEMFRGYRHGILLEDGDFVYCSQYGMMVFLVLGCRKARCRLHE</sequence>
<dbReference type="InParanoid" id="G2YZJ0"/>
<dbReference type="AlphaFoldDB" id="G2YZJ0"/>
<reference evidence="3" key="1">
    <citation type="journal article" date="2011" name="PLoS Genet.">
        <title>Genomic analysis of the necrotrophic fungal pathogens Sclerotinia sclerotiorum and Botrytis cinerea.</title>
        <authorList>
            <person name="Amselem J."/>
            <person name="Cuomo C.A."/>
            <person name="van Kan J.A."/>
            <person name="Viaud M."/>
            <person name="Benito E.P."/>
            <person name="Couloux A."/>
            <person name="Coutinho P.M."/>
            <person name="de Vries R.P."/>
            <person name="Dyer P.S."/>
            <person name="Fillinger S."/>
            <person name="Fournier E."/>
            <person name="Gout L."/>
            <person name="Hahn M."/>
            <person name="Kohn L."/>
            <person name="Lapalu N."/>
            <person name="Plummer K.M."/>
            <person name="Pradier J.M."/>
            <person name="Quevillon E."/>
            <person name="Sharon A."/>
            <person name="Simon A."/>
            <person name="ten Have A."/>
            <person name="Tudzynski B."/>
            <person name="Tudzynski P."/>
            <person name="Wincker P."/>
            <person name="Andrew M."/>
            <person name="Anthouard V."/>
            <person name="Beever R.E."/>
            <person name="Beffa R."/>
            <person name="Benoit I."/>
            <person name="Bouzid O."/>
            <person name="Brault B."/>
            <person name="Chen Z."/>
            <person name="Choquer M."/>
            <person name="Collemare J."/>
            <person name="Cotton P."/>
            <person name="Danchin E.G."/>
            <person name="Da Silva C."/>
            <person name="Gautier A."/>
            <person name="Giraud C."/>
            <person name="Giraud T."/>
            <person name="Gonzalez C."/>
            <person name="Grossetete S."/>
            <person name="Guldener U."/>
            <person name="Henrissat B."/>
            <person name="Howlett B.J."/>
            <person name="Kodira C."/>
            <person name="Kretschmer M."/>
            <person name="Lappartient A."/>
            <person name="Leroch M."/>
            <person name="Levis C."/>
            <person name="Mauceli E."/>
            <person name="Neuveglise C."/>
            <person name="Oeser B."/>
            <person name="Pearson M."/>
            <person name="Poulain J."/>
            <person name="Poussereau N."/>
            <person name="Quesneville H."/>
            <person name="Rascle C."/>
            <person name="Schumacher J."/>
            <person name="Segurens B."/>
            <person name="Sexton A."/>
            <person name="Silva E."/>
            <person name="Sirven C."/>
            <person name="Soanes D.M."/>
            <person name="Talbot N.J."/>
            <person name="Templeton M."/>
            <person name="Yandava C."/>
            <person name="Yarden O."/>
            <person name="Zeng Q."/>
            <person name="Rollins J.A."/>
            <person name="Lebrun M.H."/>
            <person name="Dickman M."/>
        </authorList>
    </citation>
    <scope>NUCLEOTIDE SEQUENCE [LARGE SCALE GENOMIC DNA]</scope>
    <source>
        <strain evidence="3">T4</strain>
    </source>
</reference>
<evidence type="ECO:0000313" key="3">
    <source>
        <dbReference type="Proteomes" id="UP000008177"/>
    </source>
</evidence>
<accession>G2YZJ0</accession>
<evidence type="ECO:0000256" key="1">
    <source>
        <dbReference type="SAM" id="MobiDB-lite"/>
    </source>
</evidence>
<organism evidence="2 3">
    <name type="scientific">Botryotinia fuckeliana (strain T4)</name>
    <name type="common">Noble rot fungus</name>
    <name type="synonym">Botrytis cinerea</name>
    <dbReference type="NCBI Taxonomy" id="999810"/>
    <lineage>
        <taxon>Eukaryota</taxon>
        <taxon>Fungi</taxon>
        <taxon>Dikarya</taxon>
        <taxon>Ascomycota</taxon>
        <taxon>Pezizomycotina</taxon>
        <taxon>Leotiomycetes</taxon>
        <taxon>Helotiales</taxon>
        <taxon>Sclerotiniaceae</taxon>
        <taxon>Botrytis</taxon>
    </lineage>
</organism>
<proteinExistence type="predicted"/>
<gene>
    <name evidence="2" type="ORF">BofuT4_P143000.1</name>
</gene>
<name>G2YZJ0_BOTF4</name>
<dbReference type="HOGENOM" id="CLU_1474960_0_0_1"/>
<dbReference type="EMBL" id="FQ790362">
    <property type="protein sequence ID" value="CCD57038.1"/>
    <property type="molecule type" value="Genomic_DNA"/>
</dbReference>